<dbReference type="CTD" id="4437"/>
<evidence type="ECO:0000256" key="8">
    <source>
        <dbReference type="ARBA" id="ARBA00023242"/>
    </source>
</evidence>
<dbReference type="AlphaFoldDB" id="A0AAJ7T2V0"/>
<dbReference type="InterPro" id="IPR007696">
    <property type="entry name" value="DNA_mismatch_repair_MutS_core"/>
</dbReference>
<dbReference type="InterPro" id="IPR036678">
    <property type="entry name" value="MutS_con_dom_sf"/>
</dbReference>
<dbReference type="InterPro" id="IPR027417">
    <property type="entry name" value="P-loop_NTPase"/>
</dbReference>
<dbReference type="InterPro" id="IPR036187">
    <property type="entry name" value="DNA_mismatch_repair_MutS_sf"/>
</dbReference>
<dbReference type="InterPro" id="IPR045076">
    <property type="entry name" value="MutS"/>
</dbReference>
<keyword evidence="7 9" id="KW-0234">DNA repair</keyword>
<evidence type="ECO:0000313" key="12">
    <source>
        <dbReference type="Proteomes" id="UP001318040"/>
    </source>
</evidence>
<evidence type="ECO:0000256" key="4">
    <source>
        <dbReference type="ARBA" id="ARBA00022763"/>
    </source>
</evidence>
<dbReference type="SUPFAM" id="SSF48334">
    <property type="entry name" value="DNA repair protein MutS, domain III"/>
    <property type="match status" value="1"/>
</dbReference>
<evidence type="ECO:0000256" key="3">
    <source>
        <dbReference type="ARBA" id="ARBA00022741"/>
    </source>
</evidence>
<dbReference type="Proteomes" id="UP001318040">
    <property type="component" value="Chromosome 13"/>
</dbReference>
<evidence type="ECO:0000256" key="5">
    <source>
        <dbReference type="ARBA" id="ARBA00022840"/>
    </source>
</evidence>
<dbReference type="FunFam" id="3.30.420.110:FF:000010">
    <property type="entry name" value="DNA mismatch repair protein"/>
    <property type="match status" value="1"/>
</dbReference>
<dbReference type="Pfam" id="PF01624">
    <property type="entry name" value="MutS_I"/>
    <property type="match status" value="1"/>
</dbReference>
<dbReference type="SUPFAM" id="SSF53150">
    <property type="entry name" value="DNA repair protein MutS, domain II"/>
    <property type="match status" value="1"/>
</dbReference>
<reference evidence="13" key="1">
    <citation type="submission" date="2025-08" db="UniProtKB">
        <authorList>
            <consortium name="RefSeq"/>
        </authorList>
    </citation>
    <scope>IDENTIFICATION</scope>
    <source>
        <tissue evidence="13">Sperm</tissue>
    </source>
</reference>
<dbReference type="Gene3D" id="3.40.50.300">
    <property type="entry name" value="P-loop containing nucleotide triphosphate hydrolases"/>
    <property type="match status" value="1"/>
</dbReference>
<feature type="domain" description="DNA mismatch repair proteins mutS family" evidence="11">
    <location>
        <begin position="951"/>
        <end position="967"/>
    </location>
</feature>
<evidence type="ECO:0000256" key="7">
    <source>
        <dbReference type="ARBA" id="ARBA00023204"/>
    </source>
</evidence>
<dbReference type="InterPro" id="IPR017261">
    <property type="entry name" value="DNA_mismatch_repair_MutS/MSH"/>
</dbReference>
<feature type="compositionally biased region" description="Polar residues" evidence="10">
    <location>
        <begin position="150"/>
        <end position="163"/>
    </location>
</feature>
<keyword evidence="8" id="KW-0539">Nucleus</keyword>
<evidence type="ECO:0000256" key="6">
    <source>
        <dbReference type="ARBA" id="ARBA00023125"/>
    </source>
</evidence>
<dbReference type="GO" id="GO:0006312">
    <property type="term" value="P:mitotic recombination"/>
    <property type="evidence" value="ECO:0007669"/>
    <property type="project" value="TreeGrafter"/>
</dbReference>
<comment type="similarity">
    <text evidence="2">Belongs to the DNA mismatch repair MutS family. MSH3 subfamily.</text>
</comment>
<keyword evidence="4 9" id="KW-0227">DNA damage</keyword>
<evidence type="ECO:0000256" key="1">
    <source>
        <dbReference type="ARBA" id="ARBA00004123"/>
    </source>
</evidence>
<dbReference type="InterPro" id="IPR007695">
    <property type="entry name" value="DNA_mismatch_repair_MutS-lik_N"/>
</dbReference>
<dbReference type="GO" id="GO:0005524">
    <property type="term" value="F:ATP binding"/>
    <property type="evidence" value="ECO:0007669"/>
    <property type="project" value="UniProtKB-UniRule"/>
</dbReference>
<comment type="function">
    <text evidence="9">Component of the post-replicative DNA mismatch repair system (MMR).</text>
</comment>
<dbReference type="SUPFAM" id="SSF55271">
    <property type="entry name" value="DNA repair protein MutS, domain I"/>
    <property type="match status" value="1"/>
</dbReference>
<dbReference type="PANTHER" id="PTHR11361">
    <property type="entry name" value="DNA MISMATCH REPAIR PROTEIN MUTS FAMILY MEMBER"/>
    <property type="match status" value="1"/>
</dbReference>
<name>A0AAJ7T2V0_PETMA</name>
<dbReference type="FunFam" id="3.40.1170.10:FF:000004">
    <property type="entry name" value="DNA mismatch repair protein"/>
    <property type="match status" value="1"/>
</dbReference>
<dbReference type="PROSITE" id="PS00486">
    <property type="entry name" value="DNA_MISMATCH_REPAIR_2"/>
    <property type="match status" value="1"/>
</dbReference>
<sequence>MPRNRSKRAKASATPRAKQQQQQQGISHYFTRAASGASASQHARAERHAEVAAVELTAKRKTKTEKNGVKEIVPPAKKPKRTCEALEDADAFASSSDDHEETRDTPAEKNLAPSTAERLRGFSSEALEEVTTRASSRKAGSHKSREALDTRSTCTTSDINHNATADEKSRSTSAFLRRFLSNSGHSERPKAVDSTLNKRTKTIYTPLEQQYLDIKEQHGGTLLLVECGYKHRFFGEDAEIAAKELNITCHQDHNFMTASIPTHRLFIHVRRLVAKGYKVGVVKQTETTALKAAGENKSALFSRKLTALYTKSTLIGEDVDPLDRLGEEPEEDVDQTSSPSSYLLCLSEVPSGSSTRQGGQNVTFGLVAVQPSTGELLFDCFEDGKARLELESRVLSLQPVELLIPAALSDETERSLCSLTANSSQGDDRVRVERVDVDLFEHSRAFQAVSRFFGAESLQSNCNHDEQKLSHVLAMEKPIIACLAVLIHYLTEFGLERVLYLSSNFQKFSMESECLHINGITQKNMELFQNQTNGKVKGSLLWAMDRTCTPFGRRMFRNWLGRPLISISDINARLDCVSEILASEHMVLSRAKELLWKLPDLERGLTSIYHRKCSTKEFSLIASSLERLCTETHALAASAQDQLSSPLLLGILLDVPRRLQHVQHYTRVLDKQAAKEGDKTRLFTDLTGFPRMLRRSEEIRAVLEELREHRTEVRRTLRSPAADYTTVSGQEFLIEVRNSMLHTVPSNWVKIGSTKAVTRFHTPFVVQKFKQLCQLREKLRIDSNAEWLGFLTQFGEHYHNFRAAVAQLATLDCLFSLAAIASRDGYCRPEFVEEKSLIVIENGRHPVVELLMGDQNQYVPNSTHLDADGKRAMIITGPNMGGKSSYIRQVALIAVMAQMGSFVPASHAKLSSLHAIHTRMGASDNIYKGHSTFMEELSEASEIIRKATRHSLVILDELGRGTSTHDGIAIAYATLEYFVKEVQCLTLFVTHYPPVCEMERLNAEVVSNYHMSFLLSEPEETVQGEDGERLESVTFLYQLTEGPAARSYGLNVARLAAIPEQVLHTAAQKSRELEAHINMKRKNISHFLRVWDLEEYEASNQLQTLFS</sequence>
<protein>
    <recommendedName>
        <fullName evidence="9">DNA mismatch repair protein</fullName>
    </recommendedName>
</protein>
<feature type="region of interest" description="Disordered" evidence="10">
    <location>
        <begin position="1"/>
        <end position="170"/>
    </location>
</feature>
<dbReference type="Pfam" id="PF00488">
    <property type="entry name" value="MutS_V"/>
    <property type="match status" value="1"/>
</dbReference>
<feature type="compositionally biased region" description="Basic and acidic residues" evidence="10">
    <location>
        <begin position="96"/>
        <end position="107"/>
    </location>
</feature>
<evidence type="ECO:0000313" key="13">
    <source>
        <dbReference type="RefSeq" id="XP_032809163.1"/>
    </source>
</evidence>
<dbReference type="KEGG" id="pmrn:116941916"/>
<dbReference type="InterPro" id="IPR016151">
    <property type="entry name" value="DNA_mismatch_repair_MutS_N"/>
</dbReference>
<dbReference type="Pfam" id="PF05192">
    <property type="entry name" value="MutS_III"/>
    <property type="match status" value="1"/>
</dbReference>
<organism evidence="12 13">
    <name type="scientific">Petromyzon marinus</name>
    <name type="common">Sea lamprey</name>
    <dbReference type="NCBI Taxonomy" id="7757"/>
    <lineage>
        <taxon>Eukaryota</taxon>
        <taxon>Metazoa</taxon>
        <taxon>Chordata</taxon>
        <taxon>Craniata</taxon>
        <taxon>Vertebrata</taxon>
        <taxon>Cyclostomata</taxon>
        <taxon>Hyperoartia</taxon>
        <taxon>Petromyzontiformes</taxon>
        <taxon>Petromyzontidae</taxon>
        <taxon>Petromyzon</taxon>
    </lineage>
</organism>
<dbReference type="InterPro" id="IPR007860">
    <property type="entry name" value="DNA_mmatch_repair_MutS_con_dom"/>
</dbReference>
<dbReference type="Gene3D" id="1.10.1420.10">
    <property type="match status" value="2"/>
</dbReference>
<dbReference type="PIRSF" id="PIRSF037677">
    <property type="entry name" value="DNA_mis_repair_Msh6"/>
    <property type="match status" value="1"/>
</dbReference>
<dbReference type="InterPro" id="IPR000432">
    <property type="entry name" value="DNA_mismatch_repair_MutS_C"/>
</dbReference>
<keyword evidence="3 9" id="KW-0547">Nucleotide-binding</keyword>
<evidence type="ECO:0000256" key="2">
    <source>
        <dbReference type="ARBA" id="ARBA00007094"/>
    </source>
</evidence>
<dbReference type="PANTHER" id="PTHR11361:SF122">
    <property type="entry name" value="DNA MISMATCH REPAIR PROTEIN MSH3"/>
    <property type="match status" value="1"/>
</dbReference>
<dbReference type="GO" id="GO:0030983">
    <property type="term" value="F:mismatched DNA binding"/>
    <property type="evidence" value="ECO:0007669"/>
    <property type="project" value="UniProtKB-UniRule"/>
</dbReference>
<feature type="compositionally biased region" description="Basic residues" evidence="10">
    <location>
        <begin position="1"/>
        <end position="10"/>
    </location>
</feature>
<dbReference type="GO" id="GO:0006298">
    <property type="term" value="P:mismatch repair"/>
    <property type="evidence" value="ECO:0007669"/>
    <property type="project" value="InterPro"/>
</dbReference>
<dbReference type="FunFam" id="3.40.50.300:FF:000870">
    <property type="entry name" value="MutS protein homolog 4"/>
    <property type="match status" value="1"/>
</dbReference>
<dbReference type="GO" id="GO:0016447">
    <property type="term" value="P:somatic recombination of immunoglobulin gene segments"/>
    <property type="evidence" value="ECO:0007669"/>
    <property type="project" value="TreeGrafter"/>
</dbReference>
<dbReference type="SUPFAM" id="SSF52540">
    <property type="entry name" value="P-loop containing nucleoside triphosphate hydrolases"/>
    <property type="match status" value="1"/>
</dbReference>
<dbReference type="SMART" id="SM00534">
    <property type="entry name" value="MUTSac"/>
    <property type="match status" value="1"/>
</dbReference>
<dbReference type="NCBIfam" id="NF003810">
    <property type="entry name" value="PRK05399.1"/>
    <property type="match status" value="1"/>
</dbReference>
<dbReference type="RefSeq" id="XP_032809163.1">
    <property type="nucleotide sequence ID" value="XM_032953272.1"/>
</dbReference>
<comment type="subcellular location">
    <subcellularLocation>
        <location evidence="1">Nucleus</location>
    </subcellularLocation>
</comment>
<proteinExistence type="inferred from homology"/>
<dbReference type="Pfam" id="PF05188">
    <property type="entry name" value="MutS_II"/>
    <property type="match status" value="1"/>
</dbReference>
<keyword evidence="6 9" id="KW-0238">DNA-binding</keyword>
<dbReference type="GO" id="GO:0005634">
    <property type="term" value="C:nucleus"/>
    <property type="evidence" value="ECO:0007669"/>
    <property type="project" value="UniProtKB-SubCell"/>
</dbReference>
<dbReference type="GO" id="GO:0140664">
    <property type="term" value="F:ATP-dependent DNA damage sensor activity"/>
    <property type="evidence" value="ECO:0007669"/>
    <property type="project" value="InterPro"/>
</dbReference>
<dbReference type="SMART" id="SM00533">
    <property type="entry name" value="MUTSd"/>
    <property type="match status" value="1"/>
</dbReference>
<gene>
    <name evidence="13" type="primary">MSH3</name>
</gene>
<dbReference type="Gene3D" id="3.30.420.110">
    <property type="entry name" value="MutS, connector domain"/>
    <property type="match status" value="1"/>
</dbReference>
<dbReference type="FunFam" id="1.10.1420.10:FF:000004">
    <property type="entry name" value="DNA mismatch repair protein Msh3"/>
    <property type="match status" value="1"/>
</dbReference>
<evidence type="ECO:0000256" key="9">
    <source>
        <dbReference type="PIRNR" id="PIRNR037677"/>
    </source>
</evidence>
<evidence type="ECO:0000256" key="10">
    <source>
        <dbReference type="SAM" id="MobiDB-lite"/>
    </source>
</evidence>
<dbReference type="Gene3D" id="3.40.1170.10">
    <property type="entry name" value="DNA repair protein MutS, domain I"/>
    <property type="match status" value="1"/>
</dbReference>
<keyword evidence="5 9" id="KW-0067">ATP-binding</keyword>
<accession>A0AAJ7T2V0</accession>
<evidence type="ECO:0000259" key="11">
    <source>
        <dbReference type="PROSITE" id="PS00486"/>
    </source>
</evidence>
<keyword evidence="12" id="KW-1185">Reference proteome</keyword>